<reference evidence="2 3" key="1">
    <citation type="journal article" date="2020" name="ISME J.">
        <title>Uncovering the hidden diversity of litter-decomposition mechanisms in mushroom-forming fungi.</title>
        <authorList>
            <person name="Floudas D."/>
            <person name="Bentzer J."/>
            <person name="Ahren D."/>
            <person name="Johansson T."/>
            <person name="Persson P."/>
            <person name="Tunlid A."/>
        </authorList>
    </citation>
    <scope>NUCLEOTIDE SEQUENCE [LARGE SCALE GENOMIC DNA]</scope>
    <source>
        <strain evidence="2 3">CBS 291.85</strain>
    </source>
</reference>
<feature type="compositionally biased region" description="Basic and acidic residues" evidence="1">
    <location>
        <begin position="57"/>
        <end position="79"/>
    </location>
</feature>
<feature type="region of interest" description="Disordered" evidence="1">
    <location>
        <begin position="103"/>
        <end position="150"/>
    </location>
</feature>
<feature type="region of interest" description="Disordered" evidence="1">
    <location>
        <begin position="1"/>
        <end position="89"/>
    </location>
</feature>
<protein>
    <submittedName>
        <fullName evidence="2">Uncharacterized protein</fullName>
    </submittedName>
</protein>
<feature type="region of interest" description="Disordered" evidence="1">
    <location>
        <begin position="220"/>
        <end position="316"/>
    </location>
</feature>
<evidence type="ECO:0000313" key="3">
    <source>
        <dbReference type="Proteomes" id="UP000559256"/>
    </source>
</evidence>
<name>A0A8H5LQF5_9AGAR</name>
<dbReference type="EMBL" id="JAACJM010000026">
    <property type="protein sequence ID" value="KAF5365664.1"/>
    <property type="molecule type" value="Genomic_DNA"/>
</dbReference>
<feature type="compositionally biased region" description="Low complexity" evidence="1">
    <location>
        <begin position="80"/>
        <end position="89"/>
    </location>
</feature>
<sequence length="316" mass="35172">MSSRSRQGGLPTGPSPRARSRSRPRQEEYTRSDRESARPIRPQKSTPSFSRASVRPRTAEPRRTPRNNDDEGGHRRSDDSTSSLASGASSLFDRMKSSAASYASSFTTVDDDDDGEKPSSLRNRRLARAERSSQERETINTDSTGTGDGYTIWSRVASAASTLTVSVSKAWTTNIATYAGEETPPGQESRLTRAMKAYHLEKARDPSDLPAWLFEEHERQPLQRAQRARRDAEEQEVVAITKQPPKPRGLKDIYDSVSRSDQPTPAGPPTTRGTDRLKALRDAKRNATMDRTPPRAEPIQESRQRVGLPSGPSRRR</sequence>
<evidence type="ECO:0000313" key="2">
    <source>
        <dbReference type="EMBL" id="KAF5365664.1"/>
    </source>
</evidence>
<evidence type="ECO:0000256" key="1">
    <source>
        <dbReference type="SAM" id="MobiDB-lite"/>
    </source>
</evidence>
<organism evidence="2 3">
    <name type="scientific">Tetrapyrgos nigripes</name>
    <dbReference type="NCBI Taxonomy" id="182062"/>
    <lineage>
        <taxon>Eukaryota</taxon>
        <taxon>Fungi</taxon>
        <taxon>Dikarya</taxon>
        <taxon>Basidiomycota</taxon>
        <taxon>Agaricomycotina</taxon>
        <taxon>Agaricomycetes</taxon>
        <taxon>Agaricomycetidae</taxon>
        <taxon>Agaricales</taxon>
        <taxon>Marasmiineae</taxon>
        <taxon>Marasmiaceae</taxon>
        <taxon>Tetrapyrgos</taxon>
    </lineage>
</organism>
<dbReference type="OrthoDB" id="2683368at2759"/>
<keyword evidence="3" id="KW-1185">Reference proteome</keyword>
<dbReference type="Proteomes" id="UP000559256">
    <property type="component" value="Unassembled WGS sequence"/>
</dbReference>
<feature type="compositionally biased region" description="Basic and acidic residues" evidence="1">
    <location>
        <begin position="127"/>
        <end position="139"/>
    </location>
</feature>
<dbReference type="AlphaFoldDB" id="A0A8H5LQF5"/>
<feature type="compositionally biased region" description="Basic and acidic residues" evidence="1">
    <location>
        <begin position="273"/>
        <end position="304"/>
    </location>
</feature>
<comment type="caution">
    <text evidence="2">The sequence shown here is derived from an EMBL/GenBank/DDBJ whole genome shotgun (WGS) entry which is preliminary data.</text>
</comment>
<accession>A0A8H5LQF5</accession>
<proteinExistence type="predicted"/>
<gene>
    <name evidence="2" type="ORF">D9758_003313</name>
</gene>
<feature type="compositionally biased region" description="Basic and acidic residues" evidence="1">
    <location>
        <begin position="24"/>
        <end position="38"/>
    </location>
</feature>